<evidence type="ECO:0000313" key="2">
    <source>
        <dbReference type="Proteomes" id="UP000073492"/>
    </source>
</evidence>
<organism evidence="1 2">
    <name type="scientific">Pseudocercospora musae</name>
    <dbReference type="NCBI Taxonomy" id="113226"/>
    <lineage>
        <taxon>Eukaryota</taxon>
        <taxon>Fungi</taxon>
        <taxon>Dikarya</taxon>
        <taxon>Ascomycota</taxon>
        <taxon>Pezizomycotina</taxon>
        <taxon>Dothideomycetes</taxon>
        <taxon>Dothideomycetidae</taxon>
        <taxon>Mycosphaerellales</taxon>
        <taxon>Mycosphaerellaceae</taxon>
        <taxon>Pseudocercospora</taxon>
    </lineage>
</organism>
<gene>
    <name evidence="1" type="ORF">AC579_3766</name>
</gene>
<evidence type="ECO:0000313" key="1">
    <source>
        <dbReference type="EMBL" id="KXT16313.1"/>
    </source>
</evidence>
<sequence>LADEFYTPYMFSNNGGCPGERLIRADSACHGFCDTIARLFGTEEGKAVKIWFVTTSPTRLMLVQHVSLVYLWICLQMLCLEILSNMQATTPQEGLCPCTFKRHQVEWPLFVHDA</sequence>
<reference evidence="1 2" key="1">
    <citation type="submission" date="2015-07" db="EMBL/GenBank/DDBJ databases">
        <title>Comparative genomics of the Sigatoka disease complex on banana suggests a link between parallel evolutionary changes in Pseudocercospora fijiensis and Pseudocercospora eumusae and increased virulence on the banana host.</title>
        <authorList>
            <person name="Chang T.-C."/>
            <person name="Salvucci A."/>
            <person name="Crous P.W."/>
            <person name="Stergiopoulos I."/>
        </authorList>
    </citation>
    <scope>NUCLEOTIDE SEQUENCE [LARGE SCALE GENOMIC DNA]</scope>
    <source>
        <strain evidence="1 2">CBS 116634</strain>
    </source>
</reference>
<dbReference type="EMBL" id="LFZO01000039">
    <property type="protein sequence ID" value="KXT16313.1"/>
    <property type="molecule type" value="Genomic_DNA"/>
</dbReference>
<comment type="caution">
    <text evidence="1">The sequence shown here is derived from an EMBL/GenBank/DDBJ whole genome shotgun (WGS) entry which is preliminary data.</text>
</comment>
<keyword evidence="2" id="KW-1185">Reference proteome</keyword>
<dbReference type="AlphaFoldDB" id="A0A139INH4"/>
<feature type="non-terminal residue" evidence="1">
    <location>
        <position position="1"/>
    </location>
</feature>
<proteinExistence type="predicted"/>
<accession>A0A139INH4</accession>
<dbReference type="Proteomes" id="UP000073492">
    <property type="component" value="Unassembled WGS sequence"/>
</dbReference>
<name>A0A139INH4_9PEZI</name>
<protein>
    <submittedName>
        <fullName evidence="1">Uncharacterized protein</fullName>
    </submittedName>
</protein>